<organism evidence="1 2">
    <name type="scientific">Gimesia chilikensis</name>
    <dbReference type="NCBI Taxonomy" id="2605989"/>
    <lineage>
        <taxon>Bacteria</taxon>
        <taxon>Pseudomonadati</taxon>
        <taxon>Planctomycetota</taxon>
        <taxon>Planctomycetia</taxon>
        <taxon>Planctomycetales</taxon>
        <taxon>Planctomycetaceae</taxon>
        <taxon>Gimesia</taxon>
    </lineage>
</organism>
<dbReference type="OrthoDB" id="298861at2"/>
<dbReference type="AlphaFoldDB" id="A0A517PFX3"/>
<proteinExistence type="predicted"/>
<accession>A0A517PFX3</accession>
<reference evidence="1 2" key="1">
    <citation type="submission" date="2019-02" db="EMBL/GenBank/DDBJ databases">
        <title>Deep-cultivation of Planctomycetes and their phenomic and genomic characterization uncovers novel biology.</title>
        <authorList>
            <person name="Wiegand S."/>
            <person name="Jogler M."/>
            <person name="Boedeker C."/>
            <person name="Pinto D."/>
            <person name="Vollmers J."/>
            <person name="Rivas-Marin E."/>
            <person name="Kohn T."/>
            <person name="Peeters S.H."/>
            <person name="Heuer A."/>
            <person name="Rast P."/>
            <person name="Oberbeckmann S."/>
            <person name="Bunk B."/>
            <person name="Jeske O."/>
            <person name="Meyerdierks A."/>
            <person name="Storesund J.E."/>
            <person name="Kallscheuer N."/>
            <person name="Luecker S."/>
            <person name="Lage O.M."/>
            <person name="Pohl T."/>
            <person name="Merkel B.J."/>
            <person name="Hornburger P."/>
            <person name="Mueller R.-W."/>
            <person name="Bruemmer F."/>
            <person name="Labrenz M."/>
            <person name="Spormann A.M."/>
            <person name="Op den Camp H."/>
            <person name="Overmann J."/>
            <person name="Amann R."/>
            <person name="Jetten M.S.M."/>
            <person name="Mascher T."/>
            <person name="Medema M.H."/>
            <person name="Devos D.P."/>
            <person name="Kaster A.-K."/>
            <person name="Ovreas L."/>
            <person name="Rohde M."/>
            <person name="Galperin M.Y."/>
            <person name="Jogler C."/>
        </authorList>
    </citation>
    <scope>NUCLEOTIDE SEQUENCE [LARGE SCALE GENOMIC DNA]</scope>
    <source>
        <strain evidence="1 2">HG66A1</strain>
    </source>
</reference>
<dbReference type="RefSeq" id="WP_145179628.1">
    <property type="nucleotide sequence ID" value="NZ_CP036266.1"/>
</dbReference>
<evidence type="ECO:0000313" key="2">
    <source>
        <dbReference type="Proteomes" id="UP000320421"/>
    </source>
</evidence>
<evidence type="ECO:0000313" key="1">
    <source>
        <dbReference type="EMBL" id="QDT18261.1"/>
    </source>
</evidence>
<name>A0A517PFX3_9PLAN</name>
<keyword evidence="2" id="KW-1185">Reference proteome</keyword>
<dbReference type="Proteomes" id="UP000320421">
    <property type="component" value="Chromosome"/>
</dbReference>
<protein>
    <submittedName>
        <fullName evidence="1">Uncharacterized protein</fullName>
    </submittedName>
</protein>
<gene>
    <name evidence="1" type="ORF">HG66A1_00200</name>
</gene>
<sequence length="308" mass="34699">MSDYHIYQDYSGTLKTNIFYQLAVSMDEDLVEFEYAESAGWIITQKRSPTKSELLLKGSPQSWLDASIIESKKTKKHRCSADNLHVTEEYFTDLKIEIHNAIEAEIILSDFNFSMDEEDQAFLVTDKFADRITKSGLKGAGFVPVTINYSDAENEKSIPTLFALQFMGQNCLRPTSIQGAKNACPFCGHEPLICQECGFDNYICPTCQKPAWTTQKNHKGSNDKHLIVSPLKQRETLVMEGSKWDGSDFVYAGGNSLVYNNLISQRALDWLLSIHAVHFCARPIQVCIDGMTDQQLEMLATVQKPIVS</sequence>
<dbReference type="EMBL" id="CP036266">
    <property type="protein sequence ID" value="QDT18261.1"/>
    <property type="molecule type" value="Genomic_DNA"/>
</dbReference>